<organism evidence="14 15">
    <name type="scientific">Mus spicilegus</name>
    <name type="common">Mound-building mouse</name>
    <dbReference type="NCBI Taxonomy" id="10103"/>
    <lineage>
        <taxon>Eukaryota</taxon>
        <taxon>Metazoa</taxon>
        <taxon>Chordata</taxon>
        <taxon>Craniata</taxon>
        <taxon>Vertebrata</taxon>
        <taxon>Euteleostomi</taxon>
        <taxon>Mammalia</taxon>
        <taxon>Eutheria</taxon>
        <taxon>Euarchontoglires</taxon>
        <taxon>Glires</taxon>
        <taxon>Rodentia</taxon>
        <taxon>Myomorpha</taxon>
        <taxon>Muroidea</taxon>
        <taxon>Muridae</taxon>
        <taxon>Murinae</taxon>
        <taxon>Mus</taxon>
        <taxon>Mus</taxon>
    </lineage>
</organism>
<keyword evidence="4" id="KW-0732">Signal</keyword>
<dbReference type="InterPro" id="IPR013106">
    <property type="entry name" value="Ig_V-set"/>
</dbReference>
<keyword evidence="2" id="KW-1003">Cell membrane</keyword>
<keyword evidence="3 12" id="KW-0812">Transmembrane</keyword>
<evidence type="ECO:0000256" key="12">
    <source>
        <dbReference type="SAM" id="Phobius"/>
    </source>
</evidence>
<evidence type="ECO:0000256" key="3">
    <source>
        <dbReference type="ARBA" id="ARBA00022692"/>
    </source>
</evidence>
<evidence type="ECO:0000256" key="5">
    <source>
        <dbReference type="ARBA" id="ARBA00022989"/>
    </source>
</evidence>
<dbReference type="Proteomes" id="UP000694415">
    <property type="component" value="Unplaced"/>
</dbReference>
<keyword evidence="9" id="KW-0393">Immunoglobulin domain</keyword>
<evidence type="ECO:0000256" key="6">
    <source>
        <dbReference type="ARBA" id="ARBA00023136"/>
    </source>
</evidence>
<dbReference type="PANTHER" id="PTHR47009">
    <property type="entry name" value="HEPATITIS A VIRUS CELLULAR RECEPTOR 1 HOMOLOG"/>
    <property type="match status" value="1"/>
</dbReference>
<dbReference type="Pfam" id="PF07686">
    <property type="entry name" value="V-set"/>
    <property type="match status" value="1"/>
</dbReference>
<evidence type="ECO:0000256" key="7">
    <source>
        <dbReference type="ARBA" id="ARBA00023157"/>
    </source>
</evidence>
<feature type="compositionally biased region" description="Low complexity" evidence="11">
    <location>
        <begin position="154"/>
        <end position="169"/>
    </location>
</feature>
<feature type="transmembrane region" description="Helical" evidence="12">
    <location>
        <begin position="232"/>
        <end position="257"/>
    </location>
</feature>
<sequence>MIKCGHLCFKMEVQDGLNVTIMLPLQVLIPGLLLFLPAAVHSFSEVHGVVGHSVTLPCMFPVSTRKFYLCWGRGTCGYNSCGERLIATDGYNIQYQANNRYQLKGKLLQGNVSLTILHLTESDSGHYCCGLQKKGWYGIIEIMSTLLLVRPEISTSPPTRPTATGRPTTISTRSTHVPTSTRVSASTSPTSAHTQTHKPDWNNTVTSSDNSWNNNTEAIPPQKSQKNLAKGLYVGICIAALLLLLLLGTVVITRYVVMNRKSGSLSFPVSKIRPLQNTVVMQSKGEDKVYIVEDTANPEEQSQWPSEAPSA</sequence>
<accession>A0A8C6G623</accession>
<evidence type="ECO:0000256" key="10">
    <source>
        <dbReference type="ARBA" id="ARBA00038203"/>
    </source>
</evidence>
<dbReference type="InterPro" id="IPR036179">
    <property type="entry name" value="Ig-like_dom_sf"/>
</dbReference>
<feature type="compositionally biased region" description="Polar residues" evidence="11">
    <location>
        <begin position="201"/>
        <end position="221"/>
    </location>
</feature>
<evidence type="ECO:0000313" key="15">
    <source>
        <dbReference type="Proteomes" id="UP000694415"/>
    </source>
</evidence>
<dbReference type="InterPro" id="IPR003599">
    <property type="entry name" value="Ig_sub"/>
</dbReference>
<evidence type="ECO:0000256" key="4">
    <source>
        <dbReference type="ARBA" id="ARBA00022729"/>
    </source>
</evidence>
<dbReference type="Ensembl" id="ENSMSIT00000001117.1">
    <property type="protein sequence ID" value="ENSMSIP00000000863.1"/>
    <property type="gene ID" value="ENSMSIG00000000775.1"/>
</dbReference>
<dbReference type="PANTHER" id="PTHR47009:SF1">
    <property type="entry name" value="HEPATITIS A VIRUS CELLULAR RECEPTOR 1"/>
    <property type="match status" value="1"/>
</dbReference>
<dbReference type="AlphaFoldDB" id="A0A8C6G623"/>
<comment type="subcellular location">
    <subcellularLocation>
        <location evidence="1">Cell membrane</location>
        <topology evidence="1">Single-pass type I membrane protein</topology>
    </subcellularLocation>
</comment>
<evidence type="ECO:0000256" key="2">
    <source>
        <dbReference type="ARBA" id="ARBA00022475"/>
    </source>
</evidence>
<evidence type="ECO:0000256" key="1">
    <source>
        <dbReference type="ARBA" id="ARBA00004251"/>
    </source>
</evidence>
<evidence type="ECO:0000259" key="13">
    <source>
        <dbReference type="PROSITE" id="PS50835"/>
    </source>
</evidence>
<dbReference type="GeneTree" id="ENSGT00940000159345"/>
<dbReference type="GO" id="GO:0009986">
    <property type="term" value="C:cell surface"/>
    <property type="evidence" value="ECO:0007669"/>
    <property type="project" value="TreeGrafter"/>
</dbReference>
<feature type="domain" description="Ig-like" evidence="13">
    <location>
        <begin position="37"/>
        <end position="129"/>
    </location>
</feature>
<dbReference type="SUPFAM" id="SSF48726">
    <property type="entry name" value="Immunoglobulin"/>
    <property type="match status" value="1"/>
</dbReference>
<dbReference type="SMART" id="SM00409">
    <property type="entry name" value="IG"/>
    <property type="match status" value="1"/>
</dbReference>
<dbReference type="GO" id="GO:0033005">
    <property type="term" value="P:positive regulation of mast cell activation"/>
    <property type="evidence" value="ECO:0007669"/>
    <property type="project" value="TreeGrafter"/>
</dbReference>
<keyword evidence="8" id="KW-0325">Glycoprotein</keyword>
<keyword evidence="15" id="KW-1185">Reference proteome</keyword>
<reference evidence="14" key="1">
    <citation type="submission" date="2025-08" db="UniProtKB">
        <authorList>
            <consortium name="Ensembl"/>
        </authorList>
    </citation>
    <scope>IDENTIFICATION</scope>
</reference>
<dbReference type="GO" id="GO:0001786">
    <property type="term" value="F:phosphatidylserine binding"/>
    <property type="evidence" value="ECO:0007669"/>
    <property type="project" value="TreeGrafter"/>
</dbReference>
<evidence type="ECO:0000256" key="8">
    <source>
        <dbReference type="ARBA" id="ARBA00023180"/>
    </source>
</evidence>
<dbReference type="GO" id="GO:0006911">
    <property type="term" value="P:phagocytosis, engulfment"/>
    <property type="evidence" value="ECO:0007669"/>
    <property type="project" value="TreeGrafter"/>
</dbReference>
<keyword evidence="6 12" id="KW-0472">Membrane</keyword>
<evidence type="ECO:0000256" key="9">
    <source>
        <dbReference type="ARBA" id="ARBA00023319"/>
    </source>
</evidence>
<dbReference type="GO" id="GO:0005886">
    <property type="term" value="C:plasma membrane"/>
    <property type="evidence" value="ECO:0007669"/>
    <property type="project" value="UniProtKB-SubCell"/>
</dbReference>
<dbReference type="InterPro" id="IPR007110">
    <property type="entry name" value="Ig-like_dom"/>
</dbReference>
<feature type="compositionally biased region" description="Polar residues" evidence="11">
    <location>
        <begin position="170"/>
        <end position="194"/>
    </location>
</feature>
<keyword evidence="5 12" id="KW-1133">Transmembrane helix</keyword>
<comment type="similarity">
    <text evidence="10">Belongs to the immunoglobulin superfamily. TIM family.</text>
</comment>
<evidence type="ECO:0000256" key="11">
    <source>
        <dbReference type="SAM" id="MobiDB-lite"/>
    </source>
</evidence>
<dbReference type="GO" id="GO:0001618">
    <property type="term" value="F:virus receptor activity"/>
    <property type="evidence" value="ECO:0007669"/>
    <property type="project" value="TreeGrafter"/>
</dbReference>
<protein>
    <submittedName>
        <fullName evidence="14">T cell immunoglobulin and mucin domain containing 2</fullName>
    </submittedName>
</protein>
<name>A0A8C6G623_MUSSI</name>
<reference evidence="14" key="2">
    <citation type="submission" date="2025-09" db="UniProtKB">
        <authorList>
            <consortium name="Ensembl"/>
        </authorList>
    </citation>
    <scope>IDENTIFICATION</scope>
</reference>
<dbReference type="InterPro" id="IPR013783">
    <property type="entry name" value="Ig-like_fold"/>
</dbReference>
<proteinExistence type="inferred from homology"/>
<evidence type="ECO:0000313" key="14">
    <source>
        <dbReference type="Ensembl" id="ENSMSIP00000000863.1"/>
    </source>
</evidence>
<feature type="region of interest" description="Disordered" evidence="11">
    <location>
        <begin position="154"/>
        <end position="221"/>
    </location>
</feature>
<keyword evidence="7" id="KW-1015">Disulfide bond</keyword>
<dbReference type="PROSITE" id="PS50835">
    <property type="entry name" value="IG_LIKE"/>
    <property type="match status" value="1"/>
</dbReference>
<dbReference type="InterPro" id="IPR052331">
    <property type="entry name" value="TIM_domain-containing_protein"/>
</dbReference>
<dbReference type="Gene3D" id="2.60.40.10">
    <property type="entry name" value="Immunoglobulins"/>
    <property type="match status" value="1"/>
</dbReference>